<keyword evidence="2 3" id="KW-0520">NAD</keyword>
<feature type="binding site" evidence="3">
    <location>
        <begin position="11"/>
        <end position="30"/>
    </location>
    <ligand>
        <name>NAD(+)</name>
        <dbReference type="ChEBI" id="CHEBI:57540"/>
    </ligand>
</feature>
<dbReference type="EC" id="2.3.1.286" evidence="3"/>
<comment type="caution">
    <text evidence="6">The sequence shown here is derived from an EMBL/GenBank/DDBJ whole genome shotgun (WGS) entry which is preliminary data.</text>
</comment>
<feature type="binding site" evidence="3">
    <location>
        <begin position="88"/>
        <end position="91"/>
    </location>
    <ligand>
        <name>NAD(+)</name>
        <dbReference type="ChEBI" id="CHEBI:57540"/>
    </ligand>
</feature>
<evidence type="ECO:0000256" key="3">
    <source>
        <dbReference type="HAMAP-Rule" id="MF_01121"/>
    </source>
</evidence>
<dbReference type="HAMAP" id="MF_01121">
    <property type="entry name" value="Sirtuin_ClassIII"/>
    <property type="match status" value="1"/>
</dbReference>
<dbReference type="Proteomes" id="UP001596020">
    <property type="component" value="Unassembled WGS sequence"/>
</dbReference>
<comment type="function">
    <text evidence="3">NAD-dependent protein deacetylase which modulates the activities of several proteins which are inactive in their acetylated form.</text>
</comment>
<comment type="caution">
    <text evidence="3 4">Lacks conserved residue(s) required for the propagation of feature annotation.</text>
</comment>
<dbReference type="RefSeq" id="WP_380077403.1">
    <property type="nucleotide sequence ID" value="NZ_JBHSGO010000034.1"/>
</dbReference>
<dbReference type="InterPro" id="IPR029035">
    <property type="entry name" value="DHS-like_NAD/FAD-binding_dom"/>
</dbReference>
<dbReference type="InterPro" id="IPR050134">
    <property type="entry name" value="NAD-dep_sirtuin_deacylases"/>
</dbReference>
<dbReference type="Gene3D" id="3.30.1600.10">
    <property type="entry name" value="SIR2/SIRT2 'Small Domain"/>
    <property type="match status" value="1"/>
</dbReference>
<feature type="binding site" evidence="3">
    <location>
        <position position="217"/>
    </location>
    <ligand>
        <name>NAD(+)</name>
        <dbReference type="ChEBI" id="CHEBI:57540"/>
    </ligand>
</feature>
<evidence type="ECO:0000256" key="1">
    <source>
        <dbReference type="ARBA" id="ARBA00022679"/>
    </source>
</evidence>
<gene>
    <name evidence="3" type="primary">cobB</name>
    <name evidence="6" type="ORF">ACFO3G_01655</name>
</gene>
<dbReference type="CDD" id="cd01412">
    <property type="entry name" value="SIRT5_Af1_CobB"/>
    <property type="match status" value="1"/>
</dbReference>
<evidence type="ECO:0000256" key="2">
    <source>
        <dbReference type="ARBA" id="ARBA00023027"/>
    </source>
</evidence>
<organism evidence="6 7">
    <name type="scientific">Falsiporphyromonas endometrii</name>
    <dbReference type="NCBI Taxonomy" id="1387297"/>
    <lineage>
        <taxon>Bacteria</taxon>
        <taxon>Pseudomonadati</taxon>
        <taxon>Bacteroidota</taxon>
        <taxon>Bacteroidia</taxon>
        <taxon>Bacteroidales</taxon>
        <taxon>Porphyromonadaceae</taxon>
        <taxon>Falsiporphyromonas</taxon>
    </lineage>
</organism>
<evidence type="ECO:0000256" key="4">
    <source>
        <dbReference type="PROSITE-ProRule" id="PRU00236"/>
    </source>
</evidence>
<dbReference type="Gene3D" id="3.40.50.1220">
    <property type="entry name" value="TPP-binding domain"/>
    <property type="match status" value="1"/>
</dbReference>
<dbReference type="SUPFAM" id="SSF52467">
    <property type="entry name" value="DHS-like NAD/FAD-binding domain"/>
    <property type="match status" value="1"/>
</dbReference>
<evidence type="ECO:0000259" key="5">
    <source>
        <dbReference type="PROSITE" id="PS50305"/>
    </source>
</evidence>
<comment type="similarity">
    <text evidence="3">Belongs to the sirtuin family. Class III subfamily.</text>
</comment>
<keyword evidence="3" id="KW-0963">Cytoplasm</keyword>
<comment type="catalytic activity">
    <reaction evidence="3">
        <text>N(6)-acetyl-L-lysyl-[protein] + NAD(+) + H2O = 2''-O-acetyl-ADP-D-ribose + nicotinamide + L-lysyl-[protein]</text>
        <dbReference type="Rhea" id="RHEA:43636"/>
        <dbReference type="Rhea" id="RHEA-COMP:9752"/>
        <dbReference type="Rhea" id="RHEA-COMP:10731"/>
        <dbReference type="ChEBI" id="CHEBI:15377"/>
        <dbReference type="ChEBI" id="CHEBI:17154"/>
        <dbReference type="ChEBI" id="CHEBI:29969"/>
        <dbReference type="ChEBI" id="CHEBI:57540"/>
        <dbReference type="ChEBI" id="CHEBI:61930"/>
        <dbReference type="ChEBI" id="CHEBI:83767"/>
        <dbReference type="EC" id="2.3.1.286"/>
    </reaction>
</comment>
<evidence type="ECO:0000313" key="7">
    <source>
        <dbReference type="Proteomes" id="UP001596020"/>
    </source>
</evidence>
<feature type="domain" description="Deacetylase sirtuin-type" evidence="5">
    <location>
        <begin position="1"/>
        <end position="235"/>
    </location>
</feature>
<keyword evidence="1" id="KW-0808">Transferase</keyword>
<dbReference type="InterPro" id="IPR026590">
    <property type="entry name" value="Ssirtuin_cat_dom"/>
</dbReference>
<feature type="active site" description="Proton acceptor" evidence="3">
    <location>
        <position position="106"/>
    </location>
</feature>
<dbReference type="PANTHER" id="PTHR11085">
    <property type="entry name" value="NAD-DEPENDENT PROTEIN DEACYLASE SIRTUIN-5, MITOCHONDRIAL-RELATED"/>
    <property type="match status" value="1"/>
</dbReference>
<reference evidence="7" key="1">
    <citation type="journal article" date="2019" name="Int. J. Syst. Evol. Microbiol.">
        <title>The Global Catalogue of Microorganisms (GCM) 10K type strain sequencing project: providing services to taxonomists for standard genome sequencing and annotation.</title>
        <authorList>
            <consortium name="The Broad Institute Genomics Platform"/>
            <consortium name="The Broad Institute Genome Sequencing Center for Infectious Disease"/>
            <person name="Wu L."/>
            <person name="Ma J."/>
        </authorList>
    </citation>
    <scope>NUCLEOTIDE SEQUENCE [LARGE SCALE GENOMIC DNA]</scope>
    <source>
        <strain evidence="7">CGMCC 4.7357</strain>
    </source>
</reference>
<name>A0ABV9K5L4_9PORP</name>
<dbReference type="InterPro" id="IPR003000">
    <property type="entry name" value="Sirtuin"/>
</dbReference>
<dbReference type="Pfam" id="PF02146">
    <property type="entry name" value="SIR2"/>
    <property type="match status" value="1"/>
</dbReference>
<comment type="subcellular location">
    <subcellularLocation>
        <location evidence="3">Cytoplasm</location>
    </subcellularLocation>
</comment>
<feature type="binding site" evidence="3">
    <location>
        <begin position="174"/>
        <end position="176"/>
    </location>
    <ligand>
        <name>NAD(+)</name>
        <dbReference type="ChEBI" id="CHEBI:57540"/>
    </ligand>
</feature>
<sequence length="236" mass="26460">MKKKKLVVLTGAGMSAESGISTFRDANGLWENYPVEDVASIEGFERDPKTVLDFYNMLRKKYKDCQPNEGHKVLADLEKYFDITIITQNIDNLHEKAGSNKVIHLHGEIAKNRSTKTDQILYDIDPNHPDLHVGDKAPDGGQLRPFIVWFGEAVPMIEPAIEETQQADIFVVIGSSLVVYPAAGLLGYVPRKTPVYVIDPKPVSTSRYDFQLIQEKATSGVQKLKKILLEEEGFDE</sequence>
<dbReference type="PANTHER" id="PTHR11085:SF4">
    <property type="entry name" value="NAD-DEPENDENT PROTEIN DEACYLASE"/>
    <property type="match status" value="1"/>
</dbReference>
<dbReference type="InterPro" id="IPR026591">
    <property type="entry name" value="Sirtuin_cat_small_dom_sf"/>
</dbReference>
<dbReference type="InterPro" id="IPR027546">
    <property type="entry name" value="Sirtuin_class_III"/>
</dbReference>
<keyword evidence="7" id="KW-1185">Reference proteome</keyword>
<proteinExistence type="inferred from homology"/>
<evidence type="ECO:0000313" key="6">
    <source>
        <dbReference type="EMBL" id="MFC4665329.1"/>
    </source>
</evidence>
<dbReference type="EMBL" id="JBHSGO010000034">
    <property type="protein sequence ID" value="MFC4665329.1"/>
    <property type="molecule type" value="Genomic_DNA"/>
</dbReference>
<protein>
    <recommendedName>
        <fullName evidence="3">NAD-dependent protein deacylase</fullName>
        <ecNumber evidence="3">2.3.1.286</ecNumber>
    </recommendedName>
    <alternativeName>
        <fullName evidence="3">Regulatory protein SIR2 homolog</fullName>
    </alternativeName>
</protein>
<dbReference type="PROSITE" id="PS50305">
    <property type="entry name" value="SIRTUIN"/>
    <property type="match status" value="1"/>
</dbReference>
<accession>A0ABV9K5L4</accession>